<dbReference type="AlphaFoldDB" id="A0A292YPV6"/>
<accession>A0A292YPV6</accession>
<organism evidence="1 2">
    <name type="scientific">Effusibacillus lacus</name>
    <dbReference type="NCBI Taxonomy" id="1348429"/>
    <lineage>
        <taxon>Bacteria</taxon>
        <taxon>Bacillati</taxon>
        <taxon>Bacillota</taxon>
        <taxon>Bacilli</taxon>
        <taxon>Bacillales</taxon>
        <taxon>Alicyclobacillaceae</taxon>
        <taxon>Effusibacillus</taxon>
    </lineage>
</organism>
<dbReference type="EMBL" id="BDUF01000075">
    <property type="protein sequence ID" value="GAX90939.1"/>
    <property type="molecule type" value="Genomic_DNA"/>
</dbReference>
<dbReference type="Proteomes" id="UP000217785">
    <property type="component" value="Unassembled WGS sequence"/>
</dbReference>
<dbReference type="RefSeq" id="WP_096182669.1">
    <property type="nucleotide sequence ID" value="NZ_BDUF01000075.1"/>
</dbReference>
<evidence type="ECO:0000313" key="1">
    <source>
        <dbReference type="EMBL" id="GAX90939.1"/>
    </source>
</evidence>
<comment type="caution">
    <text evidence="1">The sequence shown here is derived from an EMBL/GenBank/DDBJ whole genome shotgun (WGS) entry which is preliminary data.</text>
</comment>
<dbReference type="OrthoDB" id="2988879at2"/>
<keyword evidence="2" id="KW-1185">Reference proteome</keyword>
<protein>
    <submittedName>
        <fullName evidence="1">Uncharacterized protein</fullName>
    </submittedName>
</protein>
<gene>
    <name evidence="1" type="ORF">EFBL_2583</name>
</gene>
<sequence>MKPVFLFPKADHYAFFYEEAHLMLVSWQRDDKKELYRICGQQGEILQLDYAGQLYTERVMELISNIFFITVQEESQEKKYALGAYFTKNNQGYAVYYERDAATRSELIFFRVTDEGEGSSLEVVEGEMEHSGVVKEIRERYSSFLQIH</sequence>
<evidence type="ECO:0000313" key="2">
    <source>
        <dbReference type="Proteomes" id="UP000217785"/>
    </source>
</evidence>
<name>A0A292YPV6_9BACL</name>
<reference evidence="2" key="1">
    <citation type="submission" date="2017-07" db="EMBL/GenBank/DDBJ databases">
        <title>Draft genome sequence of Effusibacillus lacus strain skLN1.</title>
        <authorList>
            <person name="Watanabe M."/>
            <person name="Kojima H."/>
            <person name="Fukui M."/>
        </authorList>
    </citation>
    <scope>NUCLEOTIDE SEQUENCE [LARGE SCALE GENOMIC DNA]</scope>
    <source>
        <strain evidence="2">skLN1</strain>
    </source>
</reference>
<proteinExistence type="predicted"/>